<dbReference type="AlphaFoldDB" id="A0A6P1GMV4"/>
<feature type="domain" description="GmrSD restriction endonucleases N-terminal" evidence="1">
    <location>
        <begin position="9"/>
        <end position="241"/>
    </location>
</feature>
<evidence type="ECO:0000313" key="2">
    <source>
        <dbReference type="EMBL" id="QHD69730.1"/>
    </source>
</evidence>
<dbReference type="InterPro" id="IPR004919">
    <property type="entry name" value="GmrSD_N"/>
</dbReference>
<evidence type="ECO:0000259" key="1">
    <source>
        <dbReference type="Pfam" id="PF03235"/>
    </source>
</evidence>
<dbReference type="RefSeq" id="WP_159367805.1">
    <property type="nucleotide sequence ID" value="NZ_CP047218.1"/>
</dbReference>
<dbReference type="EMBL" id="CP047218">
    <property type="protein sequence ID" value="QHD69730.1"/>
    <property type="molecule type" value="Genomic_DNA"/>
</dbReference>
<proteinExistence type="predicted"/>
<evidence type="ECO:0000313" key="3">
    <source>
        <dbReference type="Proteomes" id="UP000464086"/>
    </source>
</evidence>
<organism evidence="2 3">
    <name type="scientific">Sphingobium yanoikuyae</name>
    <name type="common">Sphingomonas yanoikuyae</name>
    <dbReference type="NCBI Taxonomy" id="13690"/>
    <lineage>
        <taxon>Bacteria</taxon>
        <taxon>Pseudomonadati</taxon>
        <taxon>Pseudomonadota</taxon>
        <taxon>Alphaproteobacteria</taxon>
        <taxon>Sphingomonadales</taxon>
        <taxon>Sphingomonadaceae</taxon>
        <taxon>Sphingobium</taxon>
    </lineage>
</organism>
<gene>
    <name evidence="2" type="ORF">GS397_23630</name>
</gene>
<reference evidence="2 3" key="1">
    <citation type="submission" date="2019-12" db="EMBL/GenBank/DDBJ databases">
        <title>Functional and genomic insights into the Sphingobium yanoikuyae YC-JY1, a bacterium efficiently degrading bisphenol A.</title>
        <authorList>
            <person name="Jia Y."/>
            <person name="Li X."/>
            <person name="Wang J."/>
            <person name="Eltoukhy A."/>
            <person name="Lamraoui I."/>
            <person name="Yan Y."/>
        </authorList>
    </citation>
    <scope>NUCLEOTIDE SEQUENCE [LARGE SCALE GENOMIC DNA]</scope>
    <source>
        <strain evidence="2 3">YC-JY1</strain>
    </source>
</reference>
<dbReference type="Pfam" id="PF03235">
    <property type="entry name" value="GmrSD_N"/>
    <property type="match status" value="1"/>
</dbReference>
<sequence length="827" mass="92659">MSVTSYAALFCDQDSGGLGLTGIKIPMIQRDYAQGRDDPKATRIRHDFIATLTAAVVPNAMGELTPTGLDFVYGDVRQGVLFPLDGQQRLTALFLLHWYLAVRSGVTDAPWLNFTYETRASARQFCEELRKVASSGVPVESKPSFNVQGPAEWIKDQSWFMPGWKSEPTIASMLVVLDYIHTRMADCDANSALACLTDTDRPAIHFHVLNLADMGLDDDIYVRMNSRGKPLTDFEIFKARIGAKLEQFSPVRANEFAQLVDGSWLDIFWAALARGTGEQPTAAEVDAAVLRYMRYLADFVDARDGGRIAESETEAEVCLRVFGDEASDDRLDWLFRAFNLWSTFDISSWFATHFRDARDARGECDERLPLFDPGQHGANLFLACSKGYNPERHKTDFPTRLALLLHAIVFSRCATDDTTMKRLRIVRNLADWSVDEIRPENMGRLIEQTEQIMVGIFPDTKGYNVAQLEDERRKAEVLNHNPILEQPLRTLEDHDLLRGRLLAFNLDPQALPSRASAFVSTFSAGMNHDCVAAALLAADDYTDRGYVVRRLVPARHNDRRWREVMTGTLPRSTLAPVAEALDAVLACVSGTDQAPTTALTNALITPFIEARTSSNWFDWRYYFVSYPSMRESAQGCYSPAKVDGEARMGYVVRRHHNVEWAFRDTDPYLDAVSSAVDEECRKLLGREQTEQIDSAQWLRLEGSGITLSSRQDGWRIYLPGAFASDVSVQAVLEAFGLRRCANEMGVDQHGIDTIWVLPIAQTDVAPDITTSANERSVNHVDREDRILRAAQLISALLNATLLERPGRDIDGDNLPSEVGTLDELTYE</sequence>
<accession>A0A6P1GMV4</accession>
<protein>
    <submittedName>
        <fullName evidence="2">DUF262 domain-containing protein</fullName>
    </submittedName>
</protein>
<name>A0A6P1GMV4_SPHYA</name>
<dbReference type="Proteomes" id="UP000464086">
    <property type="component" value="Chromosome"/>
</dbReference>